<dbReference type="EMBL" id="JQAZ01000002">
    <property type="protein sequence ID" value="KRN32599.1"/>
    <property type="molecule type" value="Genomic_DNA"/>
</dbReference>
<dbReference type="PANTHER" id="PTHR43482">
    <property type="entry name" value="PROTEIN AST1-RELATED"/>
    <property type="match status" value="1"/>
</dbReference>
<name>A0A0R2G5A8_9LACO</name>
<protein>
    <submittedName>
        <fullName evidence="3">NADPH quinone reductase</fullName>
    </submittedName>
</protein>
<dbReference type="STRING" id="81857.IV38_GL001204"/>
<evidence type="ECO:0000313" key="2">
    <source>
        <dbReference type="EMBL" id="KRN28991.1"/>
    </source>
</evidence>
<dbReference type="Proteomes" id="UP000051751">
    <property type="component" value="Unassembled WGS sequence"/>
</dbReference>
<evidence type="ECO:0000259" key="1">
    <source>
        <dbReference type="SMART" id="SM00829"/>
    </source>
</evidence>
<keyword evidence="4" id="KW-1185">Reference proteome</keyword>
<dbReference type="InterPro" id="IPR052585">
    <property type="entry name" value="Lipid_raft_assoc_Zn_ADH"/>
</dbReference>
<dbReference type="SUPFAM" id="SSF51735">
    <property type="entry name" value="NAD(P)-binding Rossmann-fold domains"/>
    <property type="match status" value="1"/>
</dbReference>
<organism evidence="3 4">
    <name type="scientific">Lactobacillus selangorensis</name>
    <dbReference type="NCBI Taxonomy" id="81857"/>
    <lineage>
        <taxon>Bacteria</taxon>
        <taxon>Bacillati</taxon>
        <taxon>Bacillota</taxon>
        <taxon>Bacilli</taxon>
        <taxon>Lactobacillales</taxon>
        <taxon>Lactobacillaceae</taxon>
        <taxon>Lactobacillus</taxon>
    </lineage>
</organism>
<dbReference type="Proteomes" id="UP000051645">
    <property type="component" value="Unassembled WGS sequence"/>
</dbReference>
<dbReference type="SUPFAM" id="SSF50129">
    <property type="entry name" value="GroES-like"/>
    <property type="match status" value="1"/>
</dbReference>
<dbReference type="Pfam" id="PF13602">
    <property type="entry name" value="ADH_zinc_N_2"/>
    <property type="match status" value="1"/>
</dbReference>
<dbReference type="InterPro" id="IPR011032">
    <property type="entry name" value="GroES-like_sf"/>
</dbReference>
<comment type="caution">
    <text evidence="3">The sequence shown here is derived from an EMBL/GenBank/DDBJ whole genome shotgun (WGS) entry which is preliminary data.</text>
</comment>
<dbReference type="CDD" id="cd05289">
    <property type="entry name" value="MDR_like_2"/>
    <property type="match status" value="1"/>
</dbReference>
<dbReference type="InterPro" id="IPR020843">
    <property type="entry name" value="ER"/>
</dbReference>
<proteinExistence type="predicted"/>
<evidence type="ECO:0000313" key="3">
    <source>
        <dbReference type="EMBL" id="KRN32599.1"/>
    </source>
</evidence>
<dbReference type="Gene3D" id="3.40.50.720">
    <property type="entry name" value="NAD(P)-binding Rossmann-like Domain"/>
    <property type="match status" value="1"/>
</dbReference>
<dbReference type="AlphaFoldDB" id="A0A0R2G5A8"/>
<dbReference type="Pfam" id="PF08240">
    <property type="entry name" value="ADH_N"/>
    <property type="match status" value="1"/>
</dbReference>
<evidence type="ECO:0000313" key="5">
    <source>
        <dbReference type="Proteomes" id="UP000051751"/>
    </source>
</evidence>
<gene>
    <name evidence="2" type="ORF">IV38_GL001204</name>
    <name evidence="3" type="ORF">IV40_GL000649</name>
</gene>
<accession>A0A0R2G5A8</accession>
<dbReference type="SMART" id="SM00829">
    <property type="entry name" value="PKS_ER"/>
    <property type="match status" value="1"/>
</dbReference>
<evidence type="ECO:0000313" key="4">
    <source>
        <dbReference type="Proteomes" id="UP000051645"/>
    </source>
</evidence>
<dbReference type="Gene3D" id="3.90.180.10">
    <property type="entry name" value="Medium-chain alcohol dehydrogenases, catalytic domain"/>
    <property type="match status" value="1"/>
</dbReference>
<dbReference type="InterPro" id="IPR013154">
    <property type="entry name" value="ADH-like_N"/>
</dbReference>
<sequence>MIDQFGGTEQLKMQTVATPELKPNQVLVHTKSVSVNPIDCKIRSGAFKKFKLPAILGFDVAGTITAVGADVTDYQVGDAVFAETAKSSTYAEEVAVNVKDLAKKPNEITFNEAAALPMASLTAWQAVIDTIQIRPGEKLFINGGAGGVGQMAIQFAHNAGAYVATTASKTNAALLESLGADEVIDYHTDDFRNRLFDYDAVLDLIGGVSLVTSYQILKPGGRLVSLVGKPDANLAKKYEINASHFSSHTDGKLLGEIGDQVVKGRVRVTISKIFEFSQAGVVAAQTLSESGHADGKIVIQFA</sequence>
<dbReference type="InterPro" id="IPR036291">
    <property type="entry name" value="NAD(P)-bd_dom_sf"/>
</dbReference>
<feature type="domain" description="Enoyl reductase (ER)" evidence="1">
    <location>
        <begin position="6"/>
        <end position="299"/>
    </location>
</feature>
<dbReference type="PATRIC" id="fig|81857.3.peg.1210"/>
<reference evidence="4 5" key="1">
    <citation type="journal article" date="2015" name="Genome Announc.">
        <title>Expanding the biotechnology potential of lactobacilli through comparative genomics of 213 strains and associated genera.</title>
        <authorList>
            <person name="Sun Z."/>
            <person name="Harris H.M."/>
            <person name="McCann A."/>
            <person name="Guo C."/>
            <person name="Argimon S."/>
            <person name="Zhang W."/>
            <person name="Yang X."/>
            <person name="Jeffery I.B."/>
            <person name="Cooney J.C."/>
            <person name="Kagawa T.F."/>
            <person name="Liu W."/>
            <person name="Song Y."/>
            <person name="Salvetti E."/>
            <person name="Wrobel A."/>
            <person name="Rasinkangas P."/>
            <person name="Parkhill J."/>
            <person name="Rea M.C."/>
            <person name="O'Sullivan O."/>
            <person name="Ritari J."/>
            <person name="Douillard F.P."/>
            <person name="Paul Ross R."/>
            <person name="Yang R."/>
            <person name="Briner A.E."/>
            <person name="Felis G.E."/>
            <person name="de Vos W.M."/>
            <person name="Barrangou R."/>
            <person name="Klaenhammer T.R."/>
            <person name="Caufield P.W."/>
            <person name="Cui Y."/>
            <person name="Zhang H."/>
            <person name="O'Toole P.W."/>
        </authorList>
    </citation>
    <scope>NUCLEOTIDE SEQUENCE [LARGE SCALE GENOMIC DNA]</scope>
    <source>
        <strain evidence="2 5">ATCC BAA-66</strain>
        <strain evidence="3 4">DSM 13344</strain>
    </source>
</reference>
<dbReference type="GO" id="GO:0016491">
    <property type="term" value="F:oxidoreductase activity"/>
    <property type="evidence" value="ECO:0007669"/>
    <property type="project" value="InterPro"/>
</dbReference>
<dbReference type="EMBL" id="JQAT01000002">
    <property type="protein sequence ID" value="KRN28991.1"/>
    <property type="molecule type" value="Genomic_DNA"/>
</dbReference>
<dbReference type="PANTHER" id="PTHR43482:SF1">
    <property type="entry name" value="PROTEIN AST1-RELATED"/>
    <property type="match status" value="1"/>
</dbReference>